<keyword evidence="3" id="KW-0472">Membrane</keyword>
<evidence type="ECO:0000256" key="2">
    <source>
        <dbReference type="SAM" id="MobiDB-lite"/>
    </source>
</evidence>
<name>A0A6I8MX86_ORNAN</name>
<dbReference type="PANTHER" id="PTHR21020">
    <property type="entry name" value="ZINC FINGER PROTEIN 800"/>
    <property type="match status" value="1"/>
</dbReference>
<dbReference type="AlphaFoldDB" id="A0A6I8MX86"/>
<dbReference type="InterPro" id="IPR013087">
    <property type="entry name" value="Znf_C2H2_type"/>
</dbReference>
<reference evidence="5 6" key="1">
    <citation type="journal article" date="2008" name="Nature">
        <title>Genome analysis of the platypus reveals unique signatures of evolution.</title>
        <authorList>
            <person name="Warren W.C."/>
            <person name="Hillier L.W."/>
            <person name="Marshall Graves J.A."/>
            <person name="Birney E."/>
            <person name="Ponting C.P."/>
            <person name="Grutzner F."/>
            <person name="Belov K."/>
            <person name="Miller W."/>
            <person name="Clarke L."/>
            <person name="Chinwalla A.T."/>
            <person name="Yang S.P."/>
            <person name="Heger A."/>
            <person name="Locke D.P."/>
            <person name="Miethke P."/>
            <person name="Waters P.D."/>
            <person name="Veyrunes F."/>
            <person name="Fulton L."/>
            <person name="Fulton B."/>
            <person name="Graves T."/>
            <person name="Wallis J."/>
            <person name="Puente X.S."/>
            <person name="Lopez-Otin C."/>
            <person name="Ordonez G.R."/>
            <person name="Eichler E.E."/>
            <person name="Chen L."/>
            <person name="Cheng Z."/>
            <person name="Deakin J.E."/>
            <person name="Alsop A."/>
            <person name="Thompson K."/>
            <person name="Kirby P."/>
            <person name="Papenfuss A.T."/>
            <person name="Wakefield M.J."/>
            <person name="Olender T."/>
            <person name="Lancet D."/>
            <person name="Huttley G.A."/>
            <person name="Smit A.F."/>
            <person name="Pask A."/>
            <person name="Temple-Smith P."/>
            <person name="Batzer M.A."/>
            <person name="Walker J.A."/>
            <person name="Konkel M.K."/>
            <person name="Harris R.S."/>
            <person name="Whittington C.M."/>
            <person name="Wong E.S."/>
            <person name="Gemmell N.J."/>
            <person name="Buschiazzo E."/>
            <person name="Vargas Jentzsch I.M."/>
            <person name="Merkel A."/>
            <person name="Schmitz J."/>
            <person name="Zemann A."/>
            <person name="Churakov G."/>
            <person name="Kriegs J.O."/>
            <person name="Brosius J."/>
            <person name="Murchison E.P."/>
            <person name="Sachidanandam R."/>
            <person name="Smith C."/>
            <person name="Hannon G.J."/>
            <person name="Tsend-Ayush E."/>
            <person name="McMillan D."/>
            <person name="Attenborough R."/>
            <person name="Rens W."/>
            <person name="Ferguson-Smith M."/>
            <person name="Lefevre C.M."/>
            <person name="Sharp J.A."/>
            <person name="Nicholas K.R."/>
            <person name="Ray D.A."/>
            <person name="Kube M."/>
            <person name="Reinhardt R."/>
            <person name="Pringle T.H."/>
            <person name="Taylor J."/>
            <person name="Jones R.C."/>
            <person name="Nixon B."/>
            <person name="Dacheux J.L."/>
            <person name="Niwa H."/>
            <person name="Sekita Y."/>
            <person name="Huang X."/>
            <person name="Stark A."/>
            <person name="Kheradpour P."/>
            <person name="Kellis M."/>
            <person name="Flicek P."/>
            <person name="Chen Y."/>
            <person name="Webber C."/>
            <person name="Hardison R."/>
            <person name="Nelson J."/>
            <person name="Hallsworth-Pepin K."/>
            <person name="Delehaunty K."/>
            <person name="Markovic C."/>
            <person name="Minx P."/>
            <person name="Feng Y."/>
            <person name="Kremitzki C."/>
            <person name="Mitreva M."/>
            <person name="Glasscock J."/>
            <person name="Wylie T."/>
            <person name="Wohldmann P."/>
            <person name="Thiru P."/>
            <person name="Nhan M.N."/>
            <person name="Pohl C.S."/>
            <person name="Smith S.M."/>
            <person name="Hou S."/>
            <person name="Nefedov M."/>
            <person name="de Jong P.J."/>
            <person name="Renfree M.B."/>
            <person name="Mardis E.R."/>
            <person name="Wilson R.K."/>
        </authorList>
    </citation>
    <scope>NUCLEOTIDE SEQUENCE [LARGE SCALE GENOMIC DNA]</scope>
    <source>
        <strain evidence="5 6">Glennie</strain>
    </source>
</reference>
<feature type="domain" description="C2H2-type" evidence="4">
    <location>
        <begin position="534"/>
        <end position="562"/>
    </location>
</feature>
<feature type="region of interest" description="Disordered" evidence="2">
    <location>
        <begin position="369"/>
        <end position="397"/>
    </location>
</feature>
<evidence type="ECO:0000259" key="4">
    <source>
        <dbReference type="PROSITE" id="PS50157"/>
    </source>
</evidence>
<proteinExistence type="predicted"/>
<dbReference type="GeneTree" id="ENSGT00390000000546"/>
<dbReference type="PROSITE" id="PS50157">
    <property type="entry name" value="ZINC_FINGER_C2H2_2"/>
    <property type="match status" value="1"/>
</dbReference>
<keyword evidence="3" id="KW-0812">Transmembrane</keyword>
<feature type="compositionally biased region" description="Polar residues" evidence="2">
    <location>
        <begin position="369"/>
        <end position="384"/>
    </location>
</feature>
<reference evidence="5" key="3">
    <citation type="submission" date="2025-09" db="UniProtKB">
        <authorList>
            <consortium name="Ensembl"/>
        </authorList>
    </citation>
    <scope>IDENTIFICATION</scope>
    <source>
        <strain evidence="5">Glennie</strain>
    </source>
</reference>
<dbReference type="InterPro" id="IPR039149">
    <property type="entry name" value="ZNF800"/>
</dbReference>
<keyword evidence="6" id="KW-1185">Reference proteome</keyword>
<dbReference type="Proteomes" id="UP000002279">
    <property type="component" value="Chromosome 15"/>
</dbReference>
<evidence type="ECO:0000313" key="5">
    <source>
        <dbReference type="Ensembl" id="ENSOANP00000033325.1"/>
    </source>
</evidence>
<keyword evidence="1" id="KW-0863">Zinc-finger</keyword>
<protein>
    <submittedName>
        <fullName evidence="5">Zinc finger protein 341</fullName>
    </submittedName>
</protein>
<accession>A0A6I8MX86</accession>
<keyword evidence="3" id="KW-1133">Transmembrane helix</keyword>
<evidence type="ECO:0000256" key="1">
    <source>
        <dbReference type="PROSITE-ProRule" id="PRU00042"/>
    </source>
</evidence>
<dbReference type="Bgee" id="ENSOANG00000003442">
    <property type="expression patterns" value="Expressed in cerebellum and 7 other cell types or tissues"/>
</dbReference>
<sequence>MNAQGRCPIWALQFWGDFPPWVCECVLGAGGLFCEAPSSMFGLWPPPQRLLGHEPRRGPQLGAPVLSSSVLSIKSGPVRFGPVKSGSVSQVRSCQVRSCQVRSCQVGSCQVRSCLSGLGPSVRFGPVRFRPVNQVGSCQVRSCLSGLGPSVRFGPVRFRPVNQVGSCQVRSCLSGLGPSVRFGPVRSGPVVWSRQSGLVPSGPVVSIRFAPVKSGPGRFGPVKSGPVSQVGSCQVQACQSGWVLSSPVLSVRFGPVSQVRSCQVQACQVGSCQVRSCLSGIRFAPVKSGPGRFGPVKSGPVSQVRSCQVRACQIWSRQSGLVPSGPVVSIRFAPVKSGPGRFGPVKSGPVGQVRSCQARACQIWSRQSGPVRSCQSDSGPSSRGPSVRFGPVKTGPVHPVRARQVRSRQVRARRQCGGVPSIIRSGPAPSVGSGLGGSRAPPGGSGLLVVVVVVVVVVFVLVLLRRRRPAHGAQAGRSPSKMAQAIFEALEGMDNQTVLAVQSLLDGQGPVPDPTGPSVNAPTAIQSLDDEDVFLCGKCKKQFNSLPAFMTHKREQCQGAAPSLATVSLATNSIYTPAAAAVPQAPAANRQQISTYITVPPSPLIQTLVQGNILVSDEVLMSAMSAFTSLDQPMAPVQPPVPVHLPDFWGPFQPSTKPGAGRPLSTFWSPAQPRSIWSRTA</sequence>
<gene>
    <name evidence="5" type="primary">ZNF341</name>
</gene>
<evidence type="ECO:0000256" key="3">
    <source>
        <dbReference type="SAM" id="Phobius"/>
    </source>
</evidence>
<feature type="transmembrane region" description="Helical" evidence="3">
    <location>
        <begin position="445"/>
        <end position="464"/>
    </location>
</feature>
<keyword evidence="1" id="KW-0862">Zinc</keyword>
<organism evidence="5 6">
    <name type="scientific">Ornithorhynchus anatinus</name>
    <name type="common">Duckbill platypus</name>
    <dbReference type="NCBI Taxonomy" id="9258"/>
    <lineage>
        <taxon>Eukaryota</taxon>
        <taxon>Metazoa</taxon>
        <taxon>Chordata</taxon>
        <taxon>Craniata</taxon>
        <taxon>Vertebrata</taxon>
        <taxon>Euteleostomi</taxon>
        <taxon>Mammalia</taxon>
        <taxon>Monotremata</taxon>
        <taxon>Ornithorhynchidae</taxon>
        <taxon>Ornithorhynchus</taxon>
    </lineage>
</organism>
<reference evidence="5" key="2">
    <citation type="submission" date="2025-08" db="UniProtKB">
        <authorList>
            <consortium name="Ensembl"/>
        </authorList>
    </citation>
    <scope>IDENTIFICATION</scope>
    <source>
        <strain evidence="5">Glennie</strain>
    </source>
</reference>
<dbReference type="PANTHER" id="PTHR21020:SF0">
    <property type="entry name" value="ZINC FINGER PROTEIN 800"/>
    <property type="match status" value="1"/>
</dbReference>
<dbReference type="GO" id="GO:0008270">
    <property type="term" value="F:zinc ion binding"/>
    <property type="evidence" value="ECO:0007669"/>
    <property type="project" value="UniProtKB-KW"/>
</dbReference>
<evidence type="ECO:0000313" key="6">
    <source>
        <dbReference type="Proteomes" id="UP000002279"/>
    </source>
</evidence>
<keyword evidence="1" id="KW-0479">Metal-binding</keyword>
<dbReference type="Ensembl" id="ENSOANT00000071845.1">
    <property type="protein sequence ID" value="ENSOANP00000033325.1"/>
    <property type="gene ID" value="ENSOANG00000003442.5"/>
</dbReference>